<sequence length="426" mass="47044">MRYLKHACGAIAAAALAVLIAFFSLVAELTWKPWFRYPPLCDVRSGGGDIIDRPECFFSEDYYQARSKFRRLALAAGFEVKSFEVVPPSQHGDVYMMDVAVRKPAGATISGRVVHTSGIHGVEGFAGSGIQCSILSHIASKKLDTNKTLIFVHAANPFGMVHLRRFNEENVDLNRNALTPQEFNYLINERDPNIAGYNDLDPVLNPEDTSITSLLYNSVLIILKYGMSHIKRAVVSAQYLKPAGIFYGGQNLQRTYEIMNEAIVLTDLGVFEGGNATMIDIHTGLGPSGVDTLLTADSEDFDYFAALQSSLGHLEESPVECVGIGCTGGGPKNPNEPEFAADVAKGYDLTQGDAGTFWKKKSNRHAKVRHVSQEFGTLNIMLALPVMIIENAAFQKATEDHSRWAKYNSDYFYVRTPEWTRSLAER</sequence>
<dbReference type="CDD" id="cd06233">
    <property type="entry name" value="M14-like"/>
    <property type="match status" value="1"/>
</dbReference>
<comment type="caution">
    <text evidence="1">The sequence shown here is derived from an EMBL/GenBank/DDBJ whole genome shotgun (WGS) entry which is preliminary data.</text>
</comment>
<proteinExistence type="predicted"/>
<organism evidence="1 2">
    <name type="scientific">Perkinsus chesapeaki</name>
    <name type="common">Clam parasite</name>
    <name type="synonym">Perkinsus andrewsi</name>
    <dbReference type="NCBI Taxonomy" id="330153"/>
    <lineage>
        <taxon>Eukaryota</taxon>
        <taxon>Sar</taxon>
        <taxon>Alveolata</taxon>
        <taxon>Perkinsozoa</taxon>
        <taxon>Perkinsea</taxon>
        <taxon>Perkinsida</taxon>
        <taxon>Perkinsidae</taxon>
        <taxon>Perkinsus</taxon>
    </lineage>
</organism>
<evidence type="ECO:0008006" key="3">
    <source>
        <dbReference type="Google" id="ProtNLM"/>
    </source>
</evidence>
<dbReference type="SUPFAM" id="SSF53187">
    <property type="entry name" value="Zn-dependent exopeptidases"/>
    <property type="match status" value="1"/>
</dbReference>
<protein>
    <recommendedName>
        <fullName evidence="3">DUF2817 domain-containing protein</fullName>
    </recommendedName>
</protein>
<dbReference type="EMBL" id="JAAPAO010000253">
    <property type="protein sequence ID" value="KAF4665723.1"/>
    <property type="molecule type" value="Genomic_DNA"/>
</dbReference>
<name>A0A7J6M2A8_PERCH</name>
<dbReference type="Proteomes" id="UP000591131">
    <property type="component" value="Unassembled WGS sequence"/>
</dbReference>
<dbReference type="InterPro" id="IPR021259">
    <property type="entry name" value="DUF2817"/>
</dbReference>
<dbReference type="AlphaFoldDB" id="A0A7J6M2A8"/>
<dbReference type="Pfam" id="PF10994">
    <property type="entry name" value="DUF2817"/>
    <property type="match status" value="1"/>
</dbReference>
<dbReference type="Gene3D" id="3.40.630.10">
    <property type="entry name" value="Zn peptidases"/>
    <property type="match status" value="1"/>
</dbReference>
<accession>A0A7J6M2A8</accession>
<reference evidence="1 2" key="1">
    <citation type="submission" date="2020-04" db="EMBL/GenBank/DDBJ databases">
        <title>Perkinsus chesapeaki whole genome sequence.</title>
        <authorList>
            <person name="Bogema D.R."/>
        </authorList>
    </citation>
    <scope>NUCLEOTIDE SEQUENCE [LARGE SCALE GENOMIC DNA]</scope>
    <source>
        <strain evidence="1">ATCC PRA-425</strain>
    </source>
</reference>
<evidence type="ECO:0000313" key="2">
    <source>
        <dbReference type="Proteomes" id="UP000591131"/>
    </source>
</evidence>
<evidence type="ECO:0000313" key="1">
    <source>
        <dbReference type="EMBL" id="KAF4665723.1"/>
    </source>
</evidence>
<keyword evidence="2" id="KW-1185">Reference proteome</keyword>
<gene>
    <name evidence="1" type="ORF">FOL47_004463</name>
</gene>
<dbReference type="OrthoDB" id="414302at2759"/>